<proteinExistence type="predicted"/>
<sequence>MYRSIEATETESNESIQWENFNLDDSPDGPPITTSKSIQEWPWKRGWDSHLSGAQWLQHLATIK</sequence>
<comment type="caution">
    <text evidence="2">The sequence shown here is derived from an EMBL/GenBank/DDBJ whole genome shotgun (WGS) entry which is preliminary data.</text>
</comment>
<organism evidence="2 3">
    <name type="scientific">Halocaridina rubra</name>
    <name type="common">Hawaiian red shrimp</name>
    <dbReference type="NCBI Taxonomy" id="373956"/>
    <lineage>
        <taxon>Eukaryota</taxon>
        <taxon>Metazoa</taxon>
        <taxon>Ecdysozoa</taxon>
        <taxon>Arthropoda</taxon>
        <taxon>Crustacea</taxon>
        <taxon>Multicrustacea</taxon>
        <taxon>Malacostraca</taxon>
        <taxon>Eumalacostraca</taxon>
        <taxon>Eucarida</taxon>
        <taxon>Decapoda</taxon>
        <taxon>Pleocyemata</taxon>
        <taxon>Caridea</taxon>
        <taxon>Atyoidea</taxon>
        <taxon>Atyidae</taxon>
        <taxon>Halocaridina</taxon>
    </lineage>
</organism>
<dbReference type="EMBL" id="JAXCGZ010021447">
    <property type="protein sequence ID" value="KAK7051143.1"/>
    <property type="molecule type" value="Genomic_DNA"/>
</dbReference>
<feature type="region of interest" description="Disordered" evidence="1">
    <location>
        <begin position="1"/>
        <end position="34"/>
    </location>
</feature>
<feature type="non-terminal residue" evidence="2">
    <location>
        <position position="64"/>
    </location>
</feature>
<name>A0AAN8ZUG8_HALRR</name>
<evidence type="ECO:0000313" key="3">
    <source>
        <dbReference type="Proteomes" id="UP001381693"/>
    </source>
</evidence>
<dbReference type="Proteomes" id="UP001381693">
    <property type="component" value="Unassembled WGS sequence"/>
</dbReference>
<evidence type="ECO:0000256" key="1">
    <source>
        <dbReference type="SAM" id="MobiDB-lite"/>
    </source>
</evidence>
<keyword evidence="3" id="KW-1185">Reference proteome</keyword>
<reference evidence="2 3" key="1">
    <citation type="submission" date="2023-11" db="EMBL/GenBank/DDBJ databases">
        <title>Halocaridina rubra genome assembly.</title>
        <authorList>
            <person name="Smith C."/>
        </authorList>
    </citation>
    <scope>NUCLEOTIDE SEQUENCE [LARGE SCALE GENOMIC DNA]</scope>
    <source>
        <strain evidence="2">EP-1</strain>
        <tissue evidence="2">Whole</tissue>
    </source>
</reference>
<accession>A0AAN8ZUG8</accession>
<gene>
    <name evidence="2" type="ORF">SK128_018194</name>
</gene>
<evidence type="ECO:0000313" key="2">
    <source>
        <dbReference type="EMBL" id="KAK7051143.1"/>
    </source>
</evidence>
<dbReference type="AlphaFoldDB" id="A0AAN8ZUG8"/>
<protein>
    <submittedName>
        <fullName evidence="2">Uncharacterized protein</fullName>
    </submittedName>
</protein>